<organism evidence="1">
    <name type="scientific">marine sediment metagenome</name>
    <dbReference type="NCBI Taxonomy" id="412755"/>
    <lineage>
        <taxon>unclassified sequences</taxon>
        <taxon>metagenomes</taxon>
        <taxon>ecological metagenomes</taxon>
    </lineage>
</organism>
<dbReference type="AlphaFoldDB" id="A0A0F9A5I7"/>
<accession>A0A0F9A5I7</accession>
<reference evidence="1" key="1">
    <citation type="journal article" date="2015" name="Nature">
        <title>Complex archaea that bridge the gap between prokaryotes and eukaryotes.</title>
        <authorList>
            <person name="Spang A."/>
            <person name="Saw J.H."/>
            <person name="Jorgensen S.L."/>
            <person name="Zaremba-Niedzwiedzka K."/>
            <person name="Martijn J."/>
            <person name="Lind A.E."/>
            <person name="van Eijk R."/>
            <person name="Schleper C."/>
            <person name="Guy L."/>
            <person name="Ettema T.J."/>
        </authorList>
    </citation>
    <scope>NUCLEOTIDE SEQUENCE</scope>
</reference>
<name>A0A0F9A5I7_9ZZZZ</name>
<gene>
    <name evidence="1" type="ORF">LCGC14_2692800</name>
</gene>
<dbReference type="EMBL" id="LAZR01047771">
    <property type="protein sequence ID" value="KKK93445.1"/>
    <property type="molecule type" value="Genomic_DNA"/>
</dbReference>
<sequence>MYRKDWLPSQDCLLTRPRAVALLAMGESRREYINQFILRNNGSAWDETWAIGAIGLVYNHDKMFVMDDLRVLSGKKEVEWAGLLKDHQKPIITSAVYPEYPTSVRYPIEEVVKKVNDEYFTNTIAYAIGYALLIGVKELNLYGCDFTYPDRHVAESGAQNVAYLLGRAESFGMTYRISALSTLLSANECMNIDGMVRRNLYGYAKQPFLEVQ</sequence>
<proteinExistence type="predicted"/>
<protein>
    <recommendedName>
        <fullName evidence="2">DUF115 domain-containing protein</fullName>
    </recommendedName>
</protein>
<comment type="caution">
    <text evidence="1">The sequence shown here is derived from an EMBL/GenBank/DDBJ whole genome shotgun (WGS) entry which is preliminary data.</text>
</comment>
<evidence type="ECO:0008006" key="2">
    <source>
        <dbReference type="Google" id="ProtNLM"/>
    </source>
</evidence>
<evidence type="ECO:0000313" key="1">
    <source>
        <dbReference type="EMBL" id="KKK93445.1"/>
    </source>
</evidence>